<evidence type="ECO:0000256" key="2">
    <source>
        <dbReference type="SAM" id="MobiDB-lite"/>
    </source>
</evidence>
<accession>G8BR55</accession>
<dbReference type="SUPFAM" id="SSF54495">
    <property type="entry name" value="UBC-like"/>
    <property type="match status" value="1"/>
</dbReference>
<dbReference type="Pfam" id="PF05773">
    <property type="entry name" value="RWD"/>
    <property type="match status" value="1"/>
</dbReference>
<dbReference type="AlphaFoldDB" id="G8BR55"/>
<dbReference type="GeneID" id="11533932"/>
<proteinExistence type="predicted"/>
<dbReference type="InterPro" id="IPR016135">
    <property type="entry name" value="UBQ-conjugating_enzyme/RWD"/>
</dbReference>
<dbReference type="OrthoDB" id="277175at2759"/>
<dbReference type="GO" id="GO:0034198">
    <property type="term" value="P:cellular response to amino acid starvation"/>
    <property type="evidence" value="ECO:0007669"/>
    <property type="project" value="EnsemblFungi"/>
</dbReference>
<evidence type="ECO:0000313" key="4">
    <source>
        <dbReference type="EMBL" id="CCE62231.1"/>
    </source>
</evidence>
<dbReference type="CDD" id="cd23824">
    <property type="entry name" value="RWD_ScGIR2-like"/>
    <property type="match status" value="1"/>
</dbReference>
<feature type="region of interest" description="Disordered" evidence="2">
    <location>
        <begin position="241"/>
        <end position="263"/>
    </location>
</feature>
<dbReference type="GO" id="GO:0031333">
    <property type="term" value="P:negative regulation of protein-containing complex assembly"/>
    <property type="evidence" value="ECO:0007669"/>
    <property type="project" value="EnsemblFungi"/>
</dbReference>
<dbReference type="GO" id="GO:0002181">
    <property type="term" value="P:cytoplasmic translation"/>
    <property type="evidence" value="ECO:0007669"/>
    <property type="project" value="EnsemblFungi"/>
</dbReference>
<evidence type="ECO:0000313" key="5">
    <source>
        <dbReference type="Proteomes" id="UP000005666"/>
    </source>
</evidence>
<dbReference type="eggNOG" id="KOG4018">
    <property type="taxonomic scope" value="Eukaryota"/>
</dbReference>
<feature type="coiled-coil region" evidence="1">
    <location>
        <begin position="154"/>
        <end position="181"/>
    </location>
</feature>
<dbReference type="PANTHER" id="PTHR12292">
    <property type="entry name" value="RWD DOMAIN-CONTAINING PROTEIN"/>
    <property type="match status" value="1"/>
</dbReference>
<dbReference type="OMA" id="QWDEHKK"/>
<dbReference type="STRING" id="1071381.G8BR55"/>
<dbReference type="GO" id="GO:0004860">
    <property type="term" value="F:protein kinase inhibitor activity"/>
    <property type="evidence" value="ECO:0007669"/>
    <property type="project" value="EnsemblFungi"/>
</dbReference>
<dbReference type="InterPro" id="IPR040213">
    <property type="entry name" value="GIR2-like"/>
</dbReference>
<feature type="domain" description="RWD" evidence="3">
    <location>
        <begin position="9"/>
        <end position="156"/>
    </location>
</feature>
<reference evidence="4 5" key="1">
    <citation type="journal article" date="2011" name="Proc. Natl. Acad. Sci. U.S.A.">
        <title>Evolutionary erosion of yeast sex chromosomes by mating-type switching accidents.</title>
        <authorList>
            <person name="Gordon J.L."/>
            <person name="Armisen D."/>
            <person name="Proux-Wera E."/>
            <person name="Oheigeartaigh S.S."/>
            <person name="Byrne K.P."/>
            <person name="Wolfe K.H."/>
        </authorList>
    </citation>
    <scope>NUCLEOTIDE SEQUENCE [LARGE SCALE GENOMIC DNA]</scope>
    <source>
        <strain evidence="5">ATCC 24235 / CBS 4417 / NBRC 1672 / NRRL Y-8282 / UCD 70-5</strain>
    </source>
</reference>
<feature type="compositionally biased region" description="Acidic residues" evidence="2">
    <location>
        <begin position="241"/>
        <end position="253"/>
    </location>
</feature>
<protein>
    <recommendedName>
        <fullName evidence="3">RWD domain-containing protein</fullName>
    </recommendedName>
</protein>
<dbReference type="EMBL" id="HE612858">
    <property type="protein sequence ID" value="CCE62231.1"/>
    <property type="molecule type" value="Genomic_DNA"/>
</dbReference>
<dbReference type="GO" id="GO:1903833">
    <property type="term" value="P:positive regulation of cellular response to amino acid starvation"/>
    <property type="evidence" value="ECO:0007669"/>
    <property type="project" value="EnsemblFungi"/>
</dbReference>
<dbReference type="PROSITE" id="PS50908">
    <property type="entry name" value="RWD"/>
    <property type="match status" value="1"/>
</dbReference>
<dbReference type="HOGENOM" id="CLU_084528_0_0_1"/>
<evidence type="ECO:0000256" key="1">
    <source>
        <dbReference type="SAM" id="Coils"/>
    </source>
</evidence>
<evidence type="ECO:0000259" key="3">
    <source>
        <dbReference type="PROSITE" id="PS50908"/>
    </source>
</evidence>
<organism evidence="4 5">
    <name type="scientific">Tetrapisispora phaffii (strain ATCC 24235 / CBS 4417 / NBRC 1672 / NRRL Y-8282 / UCD 70-5)</name>
    <name type="common">Yeast</name>
    <name type="synonym">Fabospora phaffii</name>
    <dbReference type="NCBI Taxonomy" id="1071381"/>
    <lineage>
        <taxon>Eukaryota</taxon>
        <taxon>Fungi</taxon>
        <taxon>Dikarya</taxon>
        <taxon>Ascomycota</taxon>
        <taxon>Saccharomycotina</taxon>
        <taxon>Saccharomycetes</taxon>
        <taxon>Saccharomycetales</taxon>
        <taxon>Saccharomycetaceae</taxon>
        <taxon>Tetrapisispora</taxon>
    </lineage>
</organism>
<keyword evidence="5" id="KW-1185">Reference proteome</keyword>
<feature type="coiled-coil region" evidence="1">
    <location>
        <begin position="71"/>
        <end position="102"/>
    </location>
</feature>
<dbReference type="KEGG" id="tpf:TPHA_0C00750"/>
<dbReference type="Proteomes" id="UP000005666">
    <property type="component" value="Chromosome 3"/>
</dbReference>
<gene>
    <name evidence="4" type="primary">TPHA0C00750</name>
    <name evidence="4" type="ordered locus">TPHA_0C00750</name>
</gene>
<feature type="compositionally biased region" description="Basic and acidic residues" evidence="2">
    <location>
        <begin position="207"/>
        <end position="219"/>
    </location>
</feature>
<dbReference type="SMART" id="SM00591">
    <property type="entry name" value="RWD"/>
    <property type="match status" value="1"/>
</dbReference>
<dbReference type="RefSeq" id="XP_003684665.1">
    <property type="nucleotide sequence ID" value="XM_003684617.1"/>
</dbReference>
<name>G8BR55_TETPH</name>
<sequence>MDYKEEQQQEIEVLESIYPDELTIINDNYPNIQFEVTLKLDVEIGLGSLSKEHIITVHFQLPENYPDEPPIIRLKAQEISLKDDEEEEEEEEEREFDEHGNIIVSKLENLPDKISFQKYMPVLESQIESQIESDMLIGMQMCFTLLSTTKDSCETWFRDELKTLEQEYEKKREEKEKEEQVKFNGTKVTKESYLAWREKFRNELKMDRKDHERREEAHNGKLTGKMMFERNVAGTNDDIDEAEGEVENNDNEVNDIASSLKKI</sequence>
<dbReference type="Gene3D" id="3.10.110.10">
    <property type="entry name" value="Ubiquitin Conjugating Enzyme"/>
    <property type="match status" value="1"/>
</dbReference>
<keyword evidence="1" id="KW-0175">Coiled coil</keyword>
<feature type="region of interest" description="Disordered" evidence="2">
    <location>
        <begin position="207"/>
        <end position="227"/>
    </location>
</feature>
<dbReference type="InterPro" id="IPR006575">
    <property type="entry name" value="RWD_dom"/>
</dbReference>